<feature type="domain" description="Glyoxalase-like" evidence="1">
    <location>
        <begin position="10"/>
        <end position="129"/>
    </location>
</feature>
<protein>
    <submittedName>
        <fullName evidence="2">Glyoxalase</fullName>
    </submittedName>
</protein>
<accession>A0A4Y3WLI0</accession>
<keyword evidence="3" id="KW-1185">Reference proteome</keyword>
<evidence type="ECO:0000313" key="2">
    <source>
        <dbReference type="EMBL" id="GEC18226.1"/>
    </source>
</evidence>
<dbReference type="Pfam" id="PF18029">
    <property type="entry name" value="Glyoxalase_6"/>
    <property type="match status" value="1"/>
</dbReference>
<organism evidence="2 3">
    <name type="scientific">Pseudonocardia hydrocarbonoxydans</name>
    <dbReference type="NCBI Taxonomy" id="76726"/>
    <lineage>
        <taxon>Bacteria</taxon>
        <taxon>Bacillati</taxon>
        <taxon>Actinomycetota</taxon>
        <taxon>Actinomycetes</taxon>
        <taxon>Pseudonocardiales</taxon>
        <taxon>Pseudonocardiaceae</taxon>
        <taxon>Pseudonocardia</taxon>
    </lineage>
</organism>
<dbReference type="Proteomes" id="UP000320338">
    <property type="component" value="Unassembled WGS sequence"/>
</dbReference>
<proteinExistence type="predicted"/>
<dbReference type="Gene3D" id="3.10.180.10">
    <property type="entry name" value="2,3-Dihydroxybiphenyl 1,2-Dioxygenase, domain 1"/>
    <property type="match status" value="1"/>
</dbReference>
<dbReference type="AlphaFoldDB" id="A0A4Y3WLI0"/>
<dbReference type="InterPro" id="IPR029068">
    <property type="entry name" value="Glyas_Bleomycin-R_OHBP_Dase"/>
</dbReference>
<dbReference type="OrthoDB" id="1645442at2"/>
<dbReference type="PANTHER" id="PTHR35908">
    <property type="entry name" value="HYPOTHETICAL FUSION PROTEIN"/>
    <property type="match status" value="1"/>
</dbReference>
<dbReference type="EMBL" id="BJNG01000003">
    <property type="protein sequence ID" value="GEC18226.1"/>
    <property type="molecule type" value="Genomic_DNA"/>
</dbReference>
<evidence type="ECO:0000313" key="3">
    <source>
        <dbReference type="Proteomes" id="UP000320338"/>
    </source>
</evidence>
<dbReference type="PANTHER" id="PTHR35908:SF1">
    <property type="entry name" value="CONSERVED PROTEIN"/>
    <property type="match status" value="1"/>
</dbReference>
<evidence type="ECO:0000259" key="1">
    <source>
        <dbReference type="Pfam" id="PF18029"/>
    </source>
</evidence>
<dbReference type="SUPFAM" id="SSF54593">
    <property type="entry name" value="Glyoxalase/Bleomycin resistance protein/Dihydroxybiphenyl dioxygenase"/>
    <property type="match status" value="1"/>
</dbReference>
<reference evidence="2 3" key="1">
    <citation type="submission" date="2019-06" db="EMBL/GenBank/DDBJ databases">
        <title>Whole genome shotgun sequence of Pseudonocardia hydrocarbonoxydans NBRC 14498.</title>
        <authorList>
            <person name="Hosoyama A."/>
            <person name="Uohara A."/>
            <person name="Ohji S."/>
            <person name="Ichikawa N."/>
        </authorList>
    </citation>
    <scope>NUCLEOTIDE SEQUENCE [LARGE SCALE GENOMIC DNA]</scope>
    <source>
        <strain evidence="2 3">NBRC 14498</strain>
    </source>
</reference>
<name>A0A4Y3WLI0_9PSEU</name>
<sequence length="131" mass="14419">MTAIATFALVALDCPDHFGLARFYSAITGWELDREPPDGPSPDDPDADWVQLRAPGGGATIAFQHVPDHRPPQWPGTEHPQQAHLDFDVPDLDAAEERLLAIGARKHEFQPGTTFRVYLDPAGHPFCLVQT</sequence>
<dbReference type="CDD" id="cd06587">
    <property type="entry name" value="VOC"/>
    <property type="match status" value="1"/>
</dbReference>
<dbReference type="RefSeq" id="WP_141276557.1">
    <property type="nucleotide sequence ID" value="NZ_BAAARZ010000043.1"/>
</dbReference>
<comment type="caution">
    <text evidence="2">The sequence shown here is derived from an EMBL/GenBank/DDBJ whole genome shotgun (WGS) entry which is preliminary data.</text>
</comment>
<dbReference type="InterPro" id="IPR041581">
    <property type="entry name" value="Glyoxalase_6"/>
</dbReference>
<gene>
    <name evidence="2" type="ORF">PHY01_05090</name>
</gene>